<dbReference type="InterPro" id="IPR011250">
    <property type="entry name" value="OMP/PagP_B-barrel"/>
</dbReference>
<accession>R7ZNP6</accession>
<dbReference type="EMBL" id="AQHR01000099">
    <property type="protein sequence ID" value="EON75678.1"/>
    <property type="molecule type" value="Genomic_DNA"/>
</dbReference>
<evidence type="ECO:0000313" key="1">
    <source>
        <dbReference type="EMBL" id="EON75678.1"/>
    </source>
</evidence>
<dbReference type="AlphaFoldDB" id="R7ZNP6"/>
<dbReference type="STRING" id="1232681.ADIS_3828"/>
<sequence>MIALFSLALGFAQAQERGDLRLQAGGEFGFGSELFGLNFGGEYLLTDKISAAPNFTVFFPEFGNASNLNLDFRYYLTEGPLQWYGMAGFMNAWSSVNFLGIGNVSNSTQGANLGAGGVLMFGDRIAFNPELKYQAQRGGQAVFRLGLVYFLN</sequence>
<dbReference type="SUPFAM" id="SSF56925">
    <property type="entry name" value="OMPA-like"/>
    <property type="match status" value="1"/>
</dbReference>
<dbReference type="Proteomes" id="UP000013909">
    <property type="component" value="Unassembled WGS sequence"/>
</dbReference>
<evidence type="ECO:0008006" key="3">
    <source>
        <dbReference type="Google" id="ProtNLM"/>
    </source>
</evidence>
<proteinExistence type="predicted"/>
<name>R7ZNP6_9BACT</name>
<keyword evidence="2" id="KW-1185">Reference proteome</keyword>
<reference evidence="1 2" key="1">
    <citation type="submission" date="2013-02" db="EMBL/GenBank/DDBJ databases">
        <title>A novel strain isolated from Lonar lake, Maharashtra, India.</title>
        <authorList>
            <person name="Singh A."/>
        </authorList>
    </citation>
    <scope>NUCLEOTIDE SEQUENCE [LARGE SCALE GENOMIC DNA]</scope>
    <source>
        <strain evidence="1 2">AK24</strain>
    </source>
</reference>
<protein>
    <recommendedName>
        <fullName evidence="3">Outer membrane protein beta-barrel domain-containing protein</fullName>
    </recommendedName>
</protein>
<comment type="caution">
    <text evidence="1">The sequence shown here is derived from an EMBL/GenBank/DDBJ whole genome shotgun (WGS) entry which is preliminary data.</text>
</comment>
<organism evidence="1 2">
    <name type="scientific">Lunatimonas lonarensis</name>
    <dbReference type="NCBI Taxonomy" id="1232681"/>
    <lineage>
        <taxon>Bacteria</taxon>
        <taxon>Pseudomonadati</taxon>
        <taxon>Bacteroidota</taxon>
        <taxon>Cytophagia</taxon>
        <taxon>Cytophagales</taxon>
        <taxon>Cyclobacteriaceae</taxon>
    </lineage>
</organism>
<evidence type="ECO:0000313" key="2">
    <source>
        <dbReference type="Proteomes" id="UP000013909"/>
    </source>
</evidence>
<gene>
    <name evidence="1" type="ORF">ADIS_3828</name>
</gene>